<evidence type="ECO:0000313" key="2">
    <source>
        <dbReference type="Proteomes" id="UP000001075"/>
    </source>
</evidence>
<name>G3H970_CRIGR</name>
<sequence>MVDLQKFPFETSVCINTSHLGVNAAGPSSPSFISEASLFSRTQCDWFTSGPCPIKCSQCGHSQLHFINASKDIAKGTAFMQGKIKMPSKHFILL</sequence>
<reference evidence="2" key="1">
    <citation type="journal article" date="2011" name="Nat. Biotechnol.">
        <title>The genomic sequence of the Chinese hamster ovary (CHO)-K1 cell line.</title>
        <authorList>
            <person name="Xu X."/>
            <person name="Nagarajan H."/>
            <person name="Lewis N.E."/>
            <person name="Pan S."/>
            <person name="Cai Z."/>
            <person name="Liu X."/>
            <person name="Chen W."/>
            <person name="Xie M."/>
            <person name="Wang W."/>
            <person name="Hammond S."/>
            <person name="Andersen M.R."/>
            <person name="Neff N."/>
            <person name="Passarelli B."/>
            <person name="Koh W."/>
            <person name="Fan H.C."/>
            <person name="Wang J."/>
            <person name="Gui Y."/>
            <person name="Lee K.H."/>
            <person name="Betenbaugh M.J."/>
            <person name="Quake S.R."/>
            <person name="Famili I."/>
            <person name="Palsson B.O."/>
            <person name="Wang J."/>
        </authorList>
    </citation>
    <scope>NUCLEOTIDE SEQUENCE [LARGE SCALE GENOMIC DNA]</scope>
    <source>
        <strain evidence="2">CHO K1 cell line</strain>
    </source>
</reference>
<dbReference type="AlphaFoldDB" id="G3H970"/>
<organism evidence="1 2">
    <name type="scientific">Cricetulus griseus</name>
    <name type="common">Chinese hamster</name>
    <name type="synonym">Cricetulus barabensis griseus</name>
    <dbReference type="NCBI Taxonomy" id="10029"/>
    <lineage>
        <taxon>Eukaryota</taxon>
        <taxon>Metazoa</taxon>
        <taxon>Chordata</taxon>
        <taxon>Craniata</taxon>
        <taxon>Vertebrata</taxon>
        <taxon>Euteleostomi</taxon>
        <taxon>Mammalia</taxon>
        <taxon>Eutheria</taxon>
        <taxon>Euarchontoglires</taxon>
        <taxon>Glires</taxon>
        <taxon>Rodentia</taxon>
        <taxon>Myomorpha</taxon>
        <taxon>Muroidea</taxon>
        <taxon>Cricetidae</taxon>
        <taxon>Cricetinae</taxon>
        <taxon>Cricetulus</taxon>
    </lineage>
</organism>
<gene>
    <name evidence="1" type="ORF">I79_006935</name>
</gene>
<dbReference type="EMBL" id="JH000224">
    <property type="protein sequence ID" value="EGW04086.1"/>
    <property type="molecule type" value="Genomic_DNA"/>
</dbReference>
<evidence type="ECO:0000313" key="1">
    <source>
        <dbReference type="EMBL" id="EGW04086.1"/>
    </source>
</evidence>
<proteinExistence type="predicted"/>
<dbReference type="InParanoid" id="G3H970"/>
<dbReference type="Proteomes" id="UP000001075">
    <property type="component" value="Unassembled WGS sequence"/>
</dbReference>
<protein>
    <submittedName>
        <fullName evidence="1">Uncharacterized protein</fullName>
    </submittedName>
</protein>
<accession>G3H970</accession>